<proteinExistence type="predicted"/>
<keyword evidence="2" id="KW-1185">Reference proteome</keyword>
<dbReference type="EMBL" id="CP002059">
    <property type="protein sequence ID" value="ADI66183.1"/>
    <property type="molecule type" value="Genomic_DNA"/>
</dbReference>
<dbReference type="AlphaFoldDB" id="D7E013"/>
<accession>D7E013</accession>
<protein>
    <submittedName>
        <fullName evidence="1">Uncharacterized protein</fullName>
    </submittedName>
</protein>
<dbReference type="RefSeq" id="WP_013193192.1">
    <property type="nucleotide sequence ID" value="NC_014248.1"/>
</dbReference>
<sequence>MMNTELSSVEVNGLFHQLTLEEIELISGGNTLIHLWNSGLSNLYLGKITDK</sequence>
<dbReference type="Proteomes" id="UP000001511">
    <property type="component" value="Chromosome"/>
</dbReference>
<dbReference type="HOGENOM" id="CLU_3101495_0_0_3"/>
<reference evidence="1 2" key="1">
    <citation type="journal article" date="2010" name="PLoS ONE">
        <title>Genome erosion in a nitrogen-fixing vertically transmitted endosymbiotic multicellular cyanobacterium.</title>
        <authorList>
            <person name="Ran L."/>
            <person name="Larsson J."/>
            <person name="Vigil-Stenman T."/>
            <person name="Nylander J.A."/>
            <person name="Ininbergs K."/>
            <person name="Zheng W.W."/>
            <person name="Lapidus A."/>
            <person name="Lowry S."/>
            <person name="Haselkorn R."/>
            <person name="Bergman B."/>
        </authorList>
    </citation>
    <scope>NUCLEOTIDE SEQUENCE [LARGE SCALE GENOMIC DNA]</scope>
    <source>
        <strain evidence="1 2">0708</strain>
    </source>
</reference>
<name>D7E013_NOSA0</name>
<organism evidence="1 2">
    <name type="scientific">Nostoc azollae (strain 0708)</name>
    <name type="common">Anabaena azollae (strain 0708)</name>
    <dbReference type="NCBI Taxonomy" id="551115"/>
    <lineage>
        <taxon>Bacteria</taxon>
        <taxon>Bacillati</taxon>
        <taxon>Cyanobacteriota</taxon>
        <taxon>Cyanophyceae</taxon>
        <taxon>Nostocales</taxon>
        <taxon>Nostocaceae</taxon>
        <taxon>Trichormus</taxon>
    </lineage>
</organism>
<dbReference type="KEGG" id="naz:Aazo_5101"/>
<evidence type="ECO:0000313" key="2">
    <source>
        <dbReference type="Proteomes" id="UP000001511"/>
    </source>
</evidence>
<evidence type="ECO:0000313" key="1">
    <source>
        <dbReference type="EMBL" id="ADI66183.1"/>
    </source>
</evidence>
<gene>
    <name evidence="1" type="ordered locus">Aazo_5101</name>
</gene>